<name>A0A7W3LS96_ACTNM</name>
<sequence>MVAYEYRCRPCGPFTVRRPMGRAPADAPCPHCGGTAPRAFTAPAVPRTSRALARALDAQKASAHEPRVVDRVPPRAPSRVPPASSRVLSPGSAPADPRHSRLPRP</sequence>
<dbReference type="Pfam" id="PF09723">
    <property type="entry name" value="Zn_ribbon_8"/>
    <property type="match status" value="1"/>
</dbReference>
<protein>
    <submittedName>
        <fullName evidence="3">Putative FmdB family regulatory protein</fullName>
    </submittedName>
</protein>
<dbReference type="EMBL" id="JACJIA010000006">
    <property type="protein sequence ID" value="MBA8953389.1"/>
    <property type="molecule type" value="Genomic_DNA"/>
</dbReference>
<feature type="compositionally biased region" description="Basic and acidic residues" evidence="1">
    <location>
        <begin position="62"/>
        <end position="73"/>
    </location>
</feature>
<evidence type="ECO:0000313" key="4">
    <source>
        <dbReference type="Proteomes" id="UP000572680"/>
    </source>
</evidence>
<feature type="region of interest" description="Disordered" evidence="1">
    <location>
        <begin position="54"/>
        <end position="105"/>
    </location>
</feature>
<feature type="domain" description="Putative regulatory protein FmdB zinc ribbon" evidence="2">
    <location>
        <begin position="1"/>
        <end position="41"/>
    </location>
</feature>
<evidence type="ECO:0000256" key="1">
    <source>
        <dbReference type="SAM" id="MobiDB-lite"/>
    </source>
</evidence>
<dbReference type="InterPro" id="IPR013429">
    <property type="entry name" value="Regulatory_FmdB_Zinc_ribbon"/>
</dbReference>
<evidence type="ECO:0000259" key="2">
    <source>
        <dbReference type="SMART" id="SM00834"/>
    </source>
</evidence>
<reference evidence="3 4" key="1">
    <citation type="submission" date="2020-08" db="EMBL/GenBank/DDBJ databases">
        <title>Genomic Encyclopedia of Type Strains, Phase IV (KMG-IV): sequencing the most valuable type-strain genomes for metagenomic binning, comparative biology and taxonomic classification.</title>
        <authorList>
            <person name="Goeker M."/>
        </authorList>
    </citation>
    <scope>NUCLEOTIDE SEQUENCE [LARGE SCALE GENOMIC DNA]</scope>
    <source>
        <strain evidence="3 4">DSM 44197</strain>
    </source>
</reference>
<organism evidence="3 4">
    <name type="scientific">Actinomadura namibiensis</name>
    <dbReference type="NCBI Taxonomy" id="182080"/>
    <lineage>
        <taxon>Bacteria</taxon>
        <taxon>Bacillati</taxon>
        <taxon>Actinomycetota</taxon>
        <taxon>Actinomycetes</taxon>
        <taxon>Streptosporangiales</taxon>
        <taxon>Thermomonosporaceae</taxon>
        <taxon>Actinomadura</taxon>
    </lineage>
</organism>
<accession>A0A7W3LS96</accession>
<dbReference type="Proteomes" id="UP000572680">
    <property type="component" value="Unassembled WGS sequence"/>
</dbReference>
<comment type="caution">
    <text evidence="3">The sequence shown here is derived from an EMBL/GenBank/DDBJ whole genome shotgun (WGS) entry which is preliminary data.</text>
</comment>
<feature type="compositionally biased region" description="Low complexity" evidence="1">
    <location>
        <begin position="81"/>
        <end position="90"/>
    </location>
</feature>
<dbReference type="NCBIfam" id="TIGR02605">
    <property type="entry name" value="CxxC_CxxC_SSSS"/>
    <property type="match status" value="1"/>
</dbReference>
<gene>
    <name evidence="3" type="ORF">HNR61_005039</name>
</gene>
<keyword evidence="4" id="KW-1185">Reference proteome</keyword>
<dbReference type="RefSeq" id="WP_182845544.1">
    <property type="nucleotide sequence ID" value="NZ_BAAALP010000001.1"/>
</dbReference>
<evidence type="ECO:0000313" key="3">
    <source>
        <dbReference type="EMBL" id="MBA8953389.1"/>
    </source>
</evidence>
<dbReference type="AlphaFoldDB" id="A0A7W3LS96"/>
<proteinExistence type="predicted"/>
<dbReference type="SMART" id="SM00834">
    <property type="entry name" value="CxxC_CXXC_SSSS"/>
    <property type="match status" value="1"/>
</dbReference>